<keyword evidence="3" id="KW-1185">Reference proteome</keyword>
<feature type="transmembrane region" description="Helical" evidence="1">
    <location>
        <begin position="12"/>
        <end position="33"/>
    </location>
</feature>
<reference evidence="2 3" key="1">
    <citation type="submission" date="2021-03" db="EMBL/GenBank/DDBJ databases">
        <title>Sequencing the genomes of 1000 actinobacteria strains.</title>
        <authorList>
            <person name="Klenk H.-P."/>
        </authorList>
    </citation>
    <scope>NUCLEOTIDE SEQUENCE [LARGE SCALE GENOMIC DNA]</scope>
    <source>
        <strain evidence="2 3">DSM 44580</strain>
    </source>
</reference>
<evidence type="ECO:0008006" key="4">
    <source>
        <dbReference type="Google" id="ProtNLM"/>
    </source>
</evidence>
<proteinExistence type="predicted"/>
<keyword evidence="1" id="KW-1133">Transmembrane helix</keyword>
<dbReference type="Proteomes" id="UP001519363">
    <property type="component" value="Unassembled WGS sequence"/>
</dbReference>
<comment type="caution">
    <text evidence="2">The sequence shown here is derived from an EMBL/GenBank/DDBJ whole genome shotgun (WGS) entry which is preliminary data.</text>
</comment>
<accession>A0ABS5AEC7</accession>
<dbReference type="RefSeq" id="WP_086782964.1">
    <property type="nucleotide sequence ID" value="NZ_JAGIOO010000001.1"/>
</dbReference>
<sequence length="251" mass="26255">MPEETARVPRSVVVAMWAAAVLTVAALVGSALLRELPGGTASAQTGGLATPSAAPSSSNTGVGINCGVGQCREFGATSVGNTKVSLLADTTGANSFIRFTEDNGNNLLETKAGDYGGKVDKDSLSCLPGKYQACLVTFTTTQTTGQARVATLIVKVPGRTWVRAESQIVSEVGVMQLKHIDEDEVPEVLVADSGVCVGASSQSSCKQYTIRGYNHEGVFIGCTPPVKRVEQLDGWRNDLRATKESLRGCKS</sequence>
<evidence type="ECO:0000256" key="1">
    <source>
        <dbReference type="SAM" id="Phobius"/>
    </source>
</evidence>
<gene>
    <name evidence="2" type="ORF">JOF53_003529</name>
</gene>
<keyword evidence="1" id="KW-0812">Transmembrane</keyword>
<evidence type="ECO:0000313" key="2">
    <source>
        <dbReference type="EMBL" id="MBP2474657.1"/>
    </source>
</evidence>
<keyword evidence="1" id="KW-0472">Membrane</keyword>
<name>A0ABS5AEC7_9PSEU</name>
<dbReference type="EMBL" id="JAGIOO010000001">
    <property type="protein sequence ID" value="MBP2474657.1"/>
    <property type="molecule type" value="Genomic_DNA"/>
</dbReference>
<evidence type="ECO:0000313" key="3">
    <source>
        <dbReference type="Proteomes" id="UP001519363"/>
    </source>
</evidence>
<protein>
    <recommendedName>
        <fullName evidence="4">Secreted protein</fullName>
    </recommendedName>
</protein>
<organism evidence="2 3">
    <name type="scientific">Crossiella equi</name>
    <dbReference type="NCBI Taxonomy" id="130796"/>
    <lineage>
        <taxon>Bacteria</taxon>
        <taxon>Bacillati</taxon>
        <taxon>Actinomycetota</taxon>
        <taxon>Actinomycetes</taxon>
        <taxon>Pseudonocardiales</taxon>
        <taxon>Pseudonocardiaceae</taxon>
        <taxon>Crossiella</taxon>
    </lineage>
</organism>